<name>A0A6M3L7M5_9ZZZZ</name>
<organism evidence="2">
    <name type="scientific">viral metagenome</name>
    <dbReference type="NCBI Taxonomy" id="1070528"/>
    <lineage>
        <taxon>unclassified sequences</taxon>
        <taxon>metagenomes</taxon>
        <taxon>organismal metagenomes</taxon>
    </lineage>
</organism>
<accession>A0A6M3L7M5</accession>
<reference evidence="2" key="1">
    <citation type="submission" date="2020-03" db="EMBL/GenBank/DDBJ databases">
        <title>The deep terrestrial virosphere.</title>
        <authorList>
            <person name="Holmfeldt K."/>
            <person name="Nilsson E."/>
            <person name="Simone D."/>
            <person name="Lopez-Fernandez M."/>
            <person name="Wu X."/>
            <person name="de Brujin I."/>
            <person name="Lundin D."/>
            <person name="Andersson A."/>
            <person name="Bertilsson S."/>
            <person name="Dopson M."/>
        </authorList>
    </citation>
    <scope>NUCLEOTIDE SEQUENCE</scope>
    <source>
        <strain evidence="2">MM415B02550</strain>
    </source>
</reference>
<dbReference type="AlphaFoldDB" id="A0A6M3L7M5"/>
<feature type="region of interest" description="Disordered" evidence="1">
    <location>
        <begin position="170"/>
        <end position="189"/>
    </location>
</feature>
<dbReference type="EMBL" id="MT142847">
    <property type="protein sequence ID" value="QJA89471.1"/>
    <property type="molecule type" value="Genomic_DNA"/>
</dbReference>
<protein>
    <submittedName>
        <fullName evidence="2">Uncharacterized protein</fullName>
    </submittedName>
</protein>
<sequence>MEALERTSQVRFKQQYTKSRALDDGDLLPPVGSPNDRWSLAQEKYQLWLAVPSSQRPIKLRTRADFARVSGIDEDLLCLWEQSAGWWDATFAIARRVVGRQLADILEATAREAIKGSVPAQKLAYQVMGVAAEKVEHQVNVDEDRLVVILHGTVDDLTAATVDAGYAQGRLPPVELNTPATNEDRDKDE</sequence>
<gene>
    <name evidence="2" type="ORF">MM415B02550_0008</name>
</gene>
<evidence type="ECO:0000256" key="1">
    <source>
        <dbReference type="SAM" id="MobiDB-lite"/>
    </source>
</evidence>
<proteinExistence type="predicted"/>
<evidence type="ECO:0000313" key="2">
    <source>
        <dbReference type="EMBL" id="QJA89471.1"/>
    </source>
</evidence>